<dbReference type="Proteomes" id="UP000504604">
    <property type="component" value="Unplaced"/>
</dbReference>
<proteinExistence type="predicted"/>
<dbReference type="InParanoid" id="A0A6I9UHU6"/>
<evidence type="ECO:0000259" key="2">
    <source>
        <dbReference type="Pfam" id="PF13976"/>
    </source>
</evidence>
<dbReference type="Pfam" id="PF13976">
    <property type="entry name" value="gag_pre-integrs"/>
    <property type="match status" value="1"/>
</dbReference>
<dbReference type="PANTHER" id="PTHR42648:SF27">
    <property type="entry name" value="RNA-DIRECTED DNA POLYMERASE"/>
    <property type="match status" value="1"/>
</dbReference>
<dbReference type="InterPro" id="IPR025724">
    <property type="entry name" value="GAG-pre-integrase_dom"/>
</dbReference>
<name>A0A6I9UHU6_SESIN</name>
<dbReference type="RefSeq" id="XP_011101267.1">
    <property type="nucleotide sequence ID" value="XM_011102965.1"/>
</dbReference>
<feature type="domain" description="GAG-pre-integrase" evidence="2">
    <location>
        <begin position="175"/>
        <end position="223"/>
    </location>
</feature>
<dbReference type="GeneID" id="105179360"/>
<dbReference type="Gene3D" id="3.30.420.10">
    <property type="entry name" value="Ribonuclease H-like superfamily/Ribonuclease H"/>
    <property type="match status" value="1"/>
</dbReference>
<sequence>MAQYEATTDKSTPTVSAGGASTSKANVKRAGRWKRKKGKGQAIAATAIALSAPTAPVEMGKGKWKVGSSQRSKANDVRNHCPGNGYWNRECPQLLSSPVLDTGCGAHISNNLQVLERSRMLSKDEMILKLGNGKAITAKAMGSLDSAISDHIRIELKDCYYTNWIMTAQHKRKIDNHENAQLWHARLGHISKDRMRKWVESKSLEIDDLDSLLTPESYLKGKMTKKLFVGQRALANGLLDLIHTDVCGPLNTPTRGGFSYFITFTNDHSRYGYLYLIRYKSEVFRRFKEYRLEVENQIDRKIKALSVGPRWRVFKW</sequence>
<evidence type="ECO:0000256" key="1">
    <source>
        <dbReference type="SAM" id="MobiDB-lite"/>
    </source>
</evidence>
<gene>
    <name evidence="4" type="primary">LOC105179360</name>
</gene>
<dbReference type="PANTHER" id="PTHR42648">
    <property type="entry name" value="TRANSPOSASE, PUTATIVE-RELATED"/>
    <property type="match status" value="1"/>
</dbReference>
<feature type="compositionally biased region" description="Basic residues" evidence="1">
    <location>
        <begin position="26"/>
        <end position="39"/>
    </location>
</feature>
<accession>A0A6I9UHU6</accession>
<evidence type="ECO:0000313" key="4">
    <source>
        <dbReference type="RefSeq" id="XP_011101267.1"/>
    </source>
</evidence>
<feature type="region of interest" description="Disordered" evidence="1">
    <location>
        <begin position="1"/>
        <end position="39"/>
    </location>
</feature>
<dbReference type="SUPFAM" id="SSF53098">
    <property type="entry name" value="Ribonuclease H-like"/>
    <property type="match status" value="1"/>
</dbReference>
<dbReference type="GO" id="GO:0003676">
    <property type="term" value="F:nucleic acid binding"/>
    <property type="evidence" value="ECO:0007669"/>
    <property type="project" value="InterPro"/>
</dbReference>
<dbReference type="AlphaFoldDB" id="A0A6I9UHU6"/>
<dbReference type="InterPro" id="IPR036397">
    <property type="entry name" value="RNaseH_sf"/>
</dbReference>
<keyword evidence="3" id="KW-1185">Reference proteome</keyword>
<dbReference type="OrthoDB" id="1703812at2759"/>
<dbReference type="InterPro" id="IPR039537">
    <property type="entry name" value="Retrotran_Ty1/copia-like"/>
</dbReference>
<evidence type="ECO:0000313" key="3">
    <source>
        <dbReference type="Proteomes" id="UP000504604"/>
    </source>
</evidence>
<feature type="compositionally biased region" description="Polar residues" evidence="1">
    <location>
        <begin position="1"/>
        <end position="25"/>
    </location>
</feature>
<dbReference type="KEGG" id="sind:105179360"/>
<reference evidence="4" key="1">
    <citation type="submission" date="2025-08" db="UniProtKB">
        <authorList>
            <consortium name="RefSeq"/>
        </authorList>
    </citation>
    <scope>IDENTIFICATION</scope>
</reference>
<protein>
    <submittedName>
        <fullName evidence="4">Uncharacterized protein LOC105179360</fullName>
    </submittedName>
</protein>
<organism evidence="3 4">
    <name type="scientific">Sesamum indicum</name>
    <name type="common">Oriental sesame</name>
    <name type="synonym">Sesamum orientale</name>
    <dbReference type="NCBI Taxonomy" id="4182"/>
    <lineage>
        <taxon>Eukaryota</taxon>
        <taxon>Viridiplantae</taxon>
        <taxon>Streptophyta</taxon>
        <taxon>Embryophyta</taxon>
        <taxon>Tracheophyta</taxon>
        <taxon>Spermatophyta</taxon>
        <taxon>Magnoliopsida</taxon>
        <taxon>eudicotyledons</taxon>
        <taxon>Gunneridae</taxon>
        <taxon>Pentapetalae</taxon>
        <taxon>asterids</taxon>
        <taxon>lamiids</taxon>
        <taxon>Lamiales</taxon>
        <taxon>Pedaliaceae</taxon>
        <taxon>Sesamum</taxon>
    </lineage>
</organism>
<dbReference type="InterPro" id="IPR012337">
    <property type="entry name" value="RNaseH-like_sf"/>
</dbReference>